<name>A0A9Q0T4Q7_9ROSI</name>
<organism evidence="1 2">
    <name type="scientific">Salix koriyanagi</name>
    <dbReference type="NCBI Taxonomy" id="2511006"/>
    <lineage>
        <taxon>Eukaryota</taxon>
        <taxon>Viridiplantae</taxon>
        <taxon>Streptophyta</taxon>
        <taxon>Embryophyta</taxon>
        <taxon>Tracheophyta</taxon>
        <taxon>Spermatophyta</taxon>
        <taxon>Magnoliopsida</taxon>
        <taxon>eudicotyledons</taxon>
        <taxon>Gunneridae</taxon>
        <taxon>Pentapetalae</taxon>
        <taxon>rosids</taxon>
        <taxon>fabids</taxon>
        <taxon>Malpighiales</taxon>
        <taxon>Salicaceae</taxon>
        <taxon>Saliceae</taxon>
        <taxon>Salix</taxon>
    </lineage>
</organism>
<sequence>MGEQSALLESKMYNFSSGRRRAGTTDCPIGNRIFSRTGTASWADEFCSTASRLLNSLSLPLAAEFTATIPQAAELVGTARYVLDTALLISTDMNMACSTLLPQASSPAVQS</sequence>
<proteinExistence type="predicted"/>
<reference evidence="1" key="2">
    <citation type="journal article" date="2023" name="Int. J. Mol. Sci.">
        <title>De Novo Assembly and Annotation of 11 Diverse Shrub Willow (Salix) Genomes Reveals Novel Gene Organization in Sex-Linked Regions.</title>
        <authorList>
            <person name="Hyden B."/>
            <person name="Feng K."/>
            <person name="Yates T.B."/>
            <person name="Jawdy S."/>
            <person name="Cereghino C."/>
            <person name="Smart L.B."/>
            <person name="Muchero W."/>
        </authorList>
    </citation>
    <scope>NUCLEOTIDE SEQUENCE</scope>
    <source>
        <tissue evidence="1">Shoot tip</tissue>
    </source>
</reference>
<keyword evidence="2" id="KW-1185">Reference proteome</keyword>
<evidence type="ECO:0000313" key="1">
    <source>
        <dbReference type="EMBL" id="KAJ6701299.1"/>
    </source>
</evidence>
<accession>A0A9Q0T4Q7</accession>
<protein>
    <submittedName>
        <fullName evidence="1">Uncharacterized protein</fullName>
    </submittedName>
</protein>
<dbReference type="EMBL" id="JAPFFM010000016">
    <property type="protein sequence ID" value="KAJ6701299.1"/>
    <property type="molecule type" value="Genomic_DNA"/>
</dbReference>
<reference evidence="1" key="1">
    <citation type="submission" date="2022-11" db="EMBL/GenBank/DDBJ databases">
        <authorList>
            <person name="Hyden B.L."/>
            <person name="Feng K."/>
            <person name="Yates T."/>
            <person name="Jawdy S."/>
            <person name="Smart L.B."/>
            <person name="Muchero W."/>
        </authorList>
    </citation>
    <scope>NUCLEOTIDE SEQUENCE</scope>
    <source>
        <tissue evidence="1">Shoot tip</tissue>
    </source>
</reference>
<dbReference type="AlphaFoldDB" id="A0A9Q0T4Q7"/>
<dbReference type="Proteomes" id="UP001151752">
    <property type="component" value="Chromosome 1"/>
</dbReference>
<comment type="caution">
    <text evidence="1">The sequence shown here is derived from an EMBL/GenBank/DDBJ whole genome shotgun (WGS) entry which is preliminary data.</text>
</comment>
<evidence type="ECO:0000313" key="2">
    <source>
        <dbReference type="Proteomes" id="UP001151752"/>
    </source>
</evidence>
<gene>
    <name evidence="1" type="ORF">OIU74_012623</name>
</gene>